<name>A0ABS1DK23_9PROT</name>
<feature type="region of interest" description="Disordered" evidence="1">
    <location>
        <begin position="104"/>
        <end position="125"/>
    </location>
</feature>
<proteinExistence type="predicted"/>
<dbReference type="EMBL" id="NRRL01000063">
    <property type="protein sequence ID" value="MBK1669843.1"/>
    <property type="molecule type" value="Genomic_DNA"/>
</dbReference>
<accession>A0ABS1DK23</accession>
<keyword evidence="3" id="KW-1185">Reference proteome</keyword>
<feature type="compositionally biased region" description="Basic and acidic residues" evidence="1">
    <location>
        <begin position="104"/>
        <end position="116"/>
    </location>
</feature>
<gene>
    <name evidence="2" type="ORF">CKO28_17545</name>
</gene>
<comment type="caution">
    <text evidence="2">The sequence shown here is derived from an EMBL/GenBank/DDBJ whole genome shotgun (WGS) entry which is preliminary data.</text>
</comment>
<organism evidence="2 3">
    <name type="scientific">Rhodovibrio sodomensis</name>
    <dbReference type="NCBI Taxonomy" id="1088"/>
    <lineage>
        <taxon>Bacteria</taxon>
        <taxon>Pseudomonadati</taxon>
        <taxon>Pseudomonadota</taxon>
        <taxon>Alphaproteobacteria</taxon>
        <taxon>Rhodospirillales</taxon>
        <taxon>Rhodovibrionaceae</taxon>
        <taxon>Rhodovibrio</taxon>
    </lineage>
</organism>
<dbReference type="Proteomes" id="UP001296873">
    <property type="component" value="Unassembled WGS sequence"/>
</dbReference>
<evidence type="ECO:0000256" key="1">
    <source>
        <dbReference type="SAM" id="MobiDB-lite"/>
    </source>
</evidence>
<reference evidence="2 3" key="1">
    <citation type="journal article" date="2020" name="Microorganisms">
        <title>Osmotic Adaptation and Compatible Solute Biosynthesis of Phototrophic Bacteria as Revealed from Genome Analyses.</title>
        <authorList>
            <person name="Imhoff J.F."/>
            <person name="Rahn T."/>
            <person name="Kunzel S."/>
            <person name="Keller A."/>
            <person name="Neulinger S.C."/>
        </authorList>
    </citation>
    <scope>NUCLEOTIDE SEQUENCE [LARGE SCALE GENOMIC DNA]</scope>
    <source>
        <strain evidence="2 3">DSM 9895</strain>
    </source>
</reference>
<evidence type="ECO:0000313" key="3">
    <source>
        <dbReference type="Proteomes" id="UP001296873"/>
    </source>
</evidence>
<dbReference type="RefSeq" id="WP_200342188.1">
    <property type="nucleotide sequence ID" value="NZ_NRRL01000063.1"/>
</dbReference>
<protein>
    <submittedName>
        <fullName evidence="2">Uncharacterized protein</fullName>
    </submittedName>
</protein>
<evidence type="ECO:0000313" key="2">
    <source>
        <dbReference type="EMBL" id="MBK1669843.1"/>
    </source>
</evidence>
<sequence length="125" mass="13714">MRHFILSAGAARLLGRVLREAADEAATAMEGPFGPSPAHEIGAAVLEEAARAYSSAVPEGVSDCAEVHLVANRERRMAVHEVLAARLFEEPERTAADDRWREIEREADRLRPEHAAGRPMPGRPR</sequence>